<evidence type="ECO:0000313" key="2">
    <source>
        <dbReference type="EMBL" id="MCL1632447.1"/>
    </source>
</evidence>
<organism evidence="2 3">
    <name type="scientific">Sporolactobacillus mangiferae</name>
    <dbReference type="NCBI Taxonomy" id="2940498"/>
    <lineage>
        <taxon>Bacteria</taxon>
        <taxon>Bacillati</taxon>
        <taxon>Bacillota</taxon>
        <taxon>Bacilli</taxon>
        <taxon>Bacillales</taxon>
        <taxon>Sporolactobacillaceae</taxon>
        <taxon>Sporolactobacillus</taxon>
    </lineage>
</organism>
<feature type="region of interest" description="Disordered" evidence="1">
    <location>
        <begin position="1"/>
        <end position="23"/>
    </location>
</feature>
<protein>
    <submittedName>
        <fullName evidence="2">YaaR family protein</fullName>
    </submittedName>
</protein>
<dbReference type="Proteomes" id="UP001203004">
    <property type="component" value="Unassembled WGS sequence"/>
</dbReference>
<proteinExistence type="predicted"/>
<dbReference type="InterPro" id="IPR024042">
    <property type="entry name" value="TM1646-like_dom_sf"/>
</dbReference>
<keyword evidence="3" id="KW-1185">Reference proteome</keyword>
<name>A0ABT0MC46_9BACL</name>
<reference evidence="2 3" key="1">
    <citation type="submission" date="2022-05" db="EMBL/GenBank/DDBJ databases">
        <title>Sporolactobacillus sp nov CPB3-1, isolated from tree bark (Mangifera indica L.).</title>
        <authorList>
            <person name="Phuengjayaem S."/>
            <person name="Tanasupawat S."/>
        </authorList>
    </citation>
    <scope>NUCLEOTIDE SEQUENCE [LARGE SCALE GENOMIC DNA]</scope>
    <source>
        <strain evidence="2 3">CPB3-1</strain>
    </source>
</reference>
<dbReference type="EMBL" id="JAMAST010000015">
    <property type="protein sequence ID" value="MCL1632447.1"/>
    <property type="molecule type" value="Genomic_DNA"/>
</dbReference>
<dbReference type="SUPFAM" id="SSF158397">
    <property type="entry name" value="TM1646-like"/>
    <property type="match status" value="1"/>
</dbReference>
<dbReference type="Gene3D" id="1.20.120.490">
    <property type="entry name" value="Hypothetical protein TM1646-like domain"/>
    <property type="match status" value="1"/>
</dbReference>
<gene>
    <name evidence="2" type="ORF">M3N64_11005</name>
</gene>
<dbReference type="RefSeq" id="WP_249102176.1">
    <property type="nucleotide sequence ID" value="NZ_JAMAST010000015.1"/>
</dbReference>
<sequence>MAIKINQSTHLGESVTKRENTSAAPRAGFDLTLKTEQQAMHGDALKTLLNKVDEQAKRVLASRTVRDLQLYKKYVQSFLREAVQTGLGTSQSLSWQQGGTQQTLVKTVDQKLIALTNDVLDKNKQGLELLDQLDEIRGMLINLYI</sequence>
<dbReference type="InterPro" id="IPR005585">
    <property type="entry name" value="DUF327"/>
</dbReference>
<comment type="caution">
    <text evidence="2">The sequence shown here is derived from an EMBL/GenBank/DDBJ whole genome shotgun (WGS) entry which is preliminary data.</text>
</comment>
<evidence type="ECO:0000313" key="3">
    <source>
        <dbReference type="Proteomes" id="UP001203004"/>
    </source>
</evidence>
<dbReference type="Pfam" id="PF03885">
    <property type="entry name" value="DUF327"/>
    <property type="match status" value="1"/>
</dbReference>
<evidence type="ECO:0000256" key="1">
    <source>
        <dbReference type="SAM" id="MobiDB-lite"/>
    </source>
</evidence>
<feature type="compositionally biased region" description="Polar residues" evidence="1">
    <location>
        <begin position="1"/>
        <end position="11"/>
    </location>
</feature>
<accession>A0ABT0MC46</accession>